<keyword evidence="4" id="KW-1185">Reference proteome</keyword>
<dbReference type="PROSITE" id="PS50995">
    <property type="entry name" value="HTH_MARR_2"/>
    <property type="match status" value="1"/>
</dbReference>
<gene>
    <name evidence="3" type="ORF">DRW42_12360</name>
</gene>
<organism evidence="3 4">
    <name type="scientific">Pedobacter miscanthi</name>
    <dbReference type="NCBI Taxonomy" id="2259170"/>
    <lineage>
        <taxon>Bacteria</taxon>
        <taxon>Pseudomonadati</taxon>
        <taxon>Bacteroidota</taxon>
        <taxon>Sphingobacteriia</taxon>
        <taxon>Sphingobacteriales</taxon>
        <taxon>Sphingobacteriaceae</taxon>
        <taxon>Pedobacter</taxon>
    </lineage>
</organism>
<proteinExistence type="predicted"/>
<reference evidence="3 4" key="1">
    <citation type="submission" date="2018-07" db="EMBL/GenBank/DDBJ databases">
        <title>A draft genome of a endophytic bacteria, a new species of Pedobacter.</title>
        <authorList>
            <person name="Zhang Z.D."/>
            <person name="Chen Z.J."/>
        </authorList>
    </citation>
    <scope>NUCLEOTIDE SEQUENCE [LARGE SCALE GENOMIC DNA]</scope>
    <source>
        <strain evidence="3 4">RS10</strain>
    </source>
</reference>
<dbReference type="InterPro" id="IPR039422">
    <property type="entry name" value="MarR/SlyA-like"/>
</dbReference>
<dbReference type="PANTHER" id="PTHR33164">
    <property type="entry name" value="TRANSCRIPTIONAL REGULATOR, MARR FAMILY"/>
    <property type="match status" value="1"/>
</dbReference>
<dbReference type="InterPro" id="IPR000835">
    <property type="entry name" value="HTH_MarR-typ"/>
</dbReference>
<feature type="domain" description="HTH marR-type" evidence="2">
    <location>
        <begin position="11"/>
        <end position="143"/>
    </location>
</feature>
<dbReference type="SUPFAM" id="SSF46785">
    <property type="entry name" value="Winged helix' DNA-binding domain"/>
    <property type="match status" value="1"/>
</dbReference>
<sequence length="162" mass="18682">MEQNVIDASGLLAISTRLQRLSDQIRKDGLLIYKAFGIDFQPKWFPVLYTLYKKSTMSVVSLSEEIGYAHPSTISLLKELEKEKLIRSKKDKVDTRKRLVELTEKGKTLLSTMEPVWEVIIKATAEITNTENNLMKAINEVEATLHEKSFLQRAEVYMKKEF</sequence>
<comment type="caution">
    <text evidence="3">The sequence shown here is derived from an EMBL/GenBank/DDBJ whole genome shotgun (WGS) entry which is preliminary data.</text>
</comment>
<dbReference type="InterPro" id="IPR036390">
    <property type="entry name" value="WH_DNA-bd_sf"/>
</dbReference>
<dbReference type="PANTHER" id="PTHR33164:SF43">
    <property type="entry name" value="HTH-TYPE TRANSCRIPTIONAL REPRESSOR YETL"/>
    <property type="match status" value="1"/>
</dbReference>
<dbReference type="AlphaFoldDB" id="A0A366KZQ5"/>
<dbReference type="Gene3D" id="1.10.10.10">
    <property type="entry name" value="Winged helix-like DNA-binding domain superfamily/Winged helix DNA-binding domain"/>
    <property type="match status" value="1"/>
</dbReference>
<dbReference type="GO" id="GO:0003700">
    <property type="term" value="F:DNA-binding transcription factor activity"/>
    <property type="evidence" value="ECO:0007669"/>
    <property type="project" value="InterPro"/>
</dbReference>
<evidence type="ECO:0000313" key="3">
    <source>
        <dbReference type="EMBL" id="RBQ07010.1"/>
    </source>
</evidence>
<dbReference type="EMBL" id="QNQU01000009">
    <property type="protein sequence ID" value="RBQ07010.1"/>
    <property type="molecule type" value="Genomic_DNA"/>
</dbReference>
<dbReference type="OrthoDB" id="759747at2"/>
<feature type="coiled-coil region" evidence="1">
    <location>
        <begin position="120"/>
        <end position="147"/>
    </location>
</feature>
<evidence type="ECO:0000256" key="1">
    <source>
        <dbReference type="SAM" id="Coils"/>
    </source>
</evidence>
<dbReference type="RefSeq" id="WP_113949127.1">
    <property type="nucleotide sequence ID" value="NZ_QNQU01000009.1"/>
</dbReference>
<dbReference type="Proteomes" id="UP000252081">
    <property type="component" value="Unassembled WGS sequence"/>
</dbReference>
<dbReference type="GO" id="GO:0006950">
    <property type="term" value="P:response to stress"/>
    <property type="evidence" value="ECO:0007669"/>
    <property type="project" value="TreeGrafter"/>
</dbReference>
<protein>
    <submittedName>
        <fullName evidence="3">MarR family transcriptional regulator</fullName>
    </submittedName>
</protein>
<evidence type="ECO:0000259" key="2">
    <source>
        <dbReference type="PROSITE" id="PS50995"/>
    </source>
</evidence>
<accession>A0A366KZQ5</accession>
<name>A0A366KZQ5_9SPHI</name>
<evidence type="ECO:0000313" key="4">
    <source>
        <dbReference type="Proteomes" id="UP000252081"/>
    </source>
</evidence>
<dbReference type="SMART" id="SM00347">
    <property type="entry name" value="HTH_MARR"/>
    <property type="match status" value="1"/>
</dbReference>
<keyword evidence="1" id="KW-0175">Coiled coil</keyword>
<dbReference type="InterPro" id="IPR036388">
    <property type="entry name" value="WH-like_DNA-bd_sf"/>
</dbReference>